<dbReference type="RefSeq" id="WP_139607014.1">
    <property type="nucleotide sequence ID" value="NZ_VDCQ01000082.1"/>
</dbReference>
<comment type="caution">
    <text evidence="1">The sequence shown here is derived from an EMBL/GenBank/DDBJ whole genome shotgun (WGS) entry which is preliminary data.</text>
</comment>
<evidence type="ECO:0000313" key="2">
    <source>
        <dbReference type="Proteomes" id="UP000307943"/>
    </source>
</evidence>
<proteinExistence type="predicted"/>
<evidence type="ECO:0000313" key="1">
    <source>
        <dbReference type="EMBL" id="TNJ60620.1"/>
    </source>
</evidence>
<dbReference type="EMBL" id="VDCQ01000082">
    <property type="protein sequence ID" value="TNJ60620.1"/>
    <property type="molecule type" value="Genomic_DNA"/>
</dbReference>
<name>A0A5C4SY87_9BACL</name>
<gene>
    <name evidence="1" type="ORF">FE784_35675</name>
</gene>
<dbReference type="OrthoDB" id="981224at2"/>
<accession>A0A5C4SY87</accession>
<keyword evidence="2" id="KW-1185">Reference proteome</keyword>
<dbReference type="Proteomes" id="UP000307943">
    <property type="component" value="Unassembled WGS sequence"/>
</dbReference>
<evidence type="ECO:0008006" key="3">
    <source>
        <dbReference type="Google" id="ProtNLM"/>
    </source>
</evidence>
<sequence>MGGIHLHPHDILDEGPAAIMKLVGKMGRIRYLLPEANTIFERNPYPAGILPHNPVHDVVQGTGTFHLSLDTRKLCPRLYQATDSSVEDGRDSLGLLLEAAKGTPYSVVPWVNLLNGHFEGDLHHNGVVDFRGNPVEHWLCPNGRDVVEMWTNVLLAASERYGCTTFLLDRIRFPDWAGKQVNPAGLFSCFCDRCRSKMVRLGLEPDPLRAELDGVVRMLGEKQFDEAVARITDSAAVQAWIRFKQDSVSSFIESLTASLRLRNPSIVCWLDLWPPSYAWILGQDYARLTKHSPALKHFPYHKLGGGADVQGLIEYFASERDDREQAFLAFMRLFGMDYRISYEQFKQHGFPIEFVGVENDKVRSLSQPGTYIFSGIQMWNLSPDELVLAIDEADRSAADDVLYYCYGWADPELFDAVGTRMADEK</sequence>
<organism evidence="1 2">
    <name type="scientific">Paenibacillus hemerocallicola</name>
    <dbReference type="NCBI Taxonomy" id="1172614"/>
    <lineage>
        <taxon>Bacteria</taxon>
        <taxon>Bacillati</taxon>
        <taxon>Bacillota</taxon>
        <taxon>Bacilli</taxon>
        <taxon>Bacillales</taxon>
        <taxon>Paenibacillaceae</taxon>
        <taxon>Paenibacillus</taxon>
    </lineage>
</organism>
<protein>
    <recommendedName>
        <fullName evidence="3">DUF4015 domain-containing protein</fullName>
    </recommendedName>
</protein>
<dbReference type="AlphaFoldDB" id="A0A5C4SY87"/>
<reference evidence="1 2" key="1">
    <citation type="submission" date="2019-05" db="EMBL/GenBank/DDBJ databases">
        <title>We sequenced the genome of Paenibacillus hemerocallicola KCTC 33185 for further insight into its adaptation and study the phylogeny of Paenibacillus.</title>
        <authorList>
            <person name="Narsing Rao M.P."/>
        </authorList>
    </citation>
    <scope>NUCLEOTIDE SEQUENCE [LARGE SCALE GENOMIC DNA]</scope>
    <source>
        <strain evidence="1 2">KCTC 33185</strain>
    </source>
</reference>
<dbReference type="Gene3D" id="3.20.20.80">
    <property type="entry name" value="Glycosidases"/>
    <property type="match status" value="1"/>
</dbReference>